<name>A0ACB9XNI7_CHAAC</name>
<proteinExistence type="predicted"/>
<evidence type="ECO:0000313" key="1">
    <source>
        <dbReference type="EMBL" id="KAI4828617.1"/>
    </source>
</evidence>
<sequence length="164" mass="18028">MLVEMALKRRHQDQAKCSQMQPSAEELEEKEWTILDNYNDISTDDELFYRADYLLITSTPDSILAPAPEEPTLPLTALEPTPPLTALEPTLLLTTLEPTLAQATAPDPTIAPAPEYLTLAPLTASEPAIAEATVQQPTLAPPPEPTHKPPIRQPCGPKCRRKML</sequence>
<dbReference type="EMBL" id="CM043788">
    <property type="protein sequence ID" value="KAI4828617.1"/>
    <property type="molecule type" value="Genomic_DNA"/>
</dbReference>
<comment type="caution">
    <text evidence="1">The sequence shown here is derived from an EMBL/GenBank/DDBJ whole genome shotgun (WGS) entry which is preliminary data.</text>
</comment>
<reference evidence="1" key="1">
    <citation type="submission" date="2022-05" db="EMBL/GenBank/DDBJ databases">
        <title>Chromosome-level genome of Chaenocephalus aceratus.</title>
        <authorList>
            <person name="Park H."/>
        </authorList>
    </citation>
    <scope>NUCLEOTIDE SEQUENCE</scope>
    <source>
        <strain evidence="1">KU_202001</strain>
    </source>
</reference>
<evidence type="ECO:0000313" key="2">
    <source>
        <dbReference type="Proteomes" id="UP001057452"/>
    </source>
</evidence>
<accession>A0ACB9XNI7</accession>
<protein>
    <submittedName>
        <fullName evidence="1">Uncharacterized protein</fullName>
    </submittedName>
</protein>
<dbReference type="Proteomes" id="UP001057452">
    <property type="component" value="Chromosome 4"/>
</dbReference>
<organism evidence="1 2">
    <name type="scientific">Chaenocephalus aceratus</name>
    <name type="common">Blackfin icefish</name>
    <name type="synonym">Chaenichthys aceratus</name>
    <dbReference type="NCBI Taxonomy" id="36190"/>
    <lineage>
        <taxon>Eukaryota</taxon>
        <taxon>Metazoa</taxon>
        <taxon>Chordata</taxon>
        <taxon>Craniata</taxon>
        <taxon>Vertebrata</taxon>
        <taxon>Euteleostomi</taxon>
        <taxon>Actinopterygii</taxon>
        <taxon>Neopterygii</taxon>
        <taxon>Teleostei</taxon>
        <taxon>Neoteleostei</taxon>
        <taxon>Acanthomorphata</taxon>
        <taxon>Eupercaria</taxon>
        <taxon>Perciformes</taxon>
        <taxon>Notothenioidei</taxon>
        <taxon>Channichthyidae</taxon>
        <taxon>Chaenocephalus</taxon>
    </lineage>
</organism>
<keyword evidence="2" id="KW-1185">Reference proteome</keyword>
<gene>
    <name evidence="1" type="ORF">KUCAC02_022697</name>
</gene>